<dbReference type="Pfam" id="PF03062">
    <property type="entry name" value="MBOAT"/>
    <property type="match status" value="1"/>
</dbReference>
<keyword evidence="8" id="KW-0012">Acyltransferase</keyword>
<comment type="subcellular location">
    <subcellularLocation>
        <location evidence="1">Membrane</location>
        <topology evidence="1">Multi-pass membrane protein</topology>
    </subcellularLocation>
</comment>
<comment type="pathway">
    <text evidence="2">Lipid metabolism; phospholipid metabolism.</text>
</comment>
<evidence type="ECO:0000256" key="2">
    <source>
        <dbReference type="ARBA" id="ARBA00005074"/>
    </source>
</evidence>
<evidence type="ECO:0000256" key="3">
    <source>
        <dbReference type="ARBA" id="ARBA00010323"/>
    </source>
</evidence>
<name>A0A9N9TYH1_PHYSR</name>
<feature type="transmembrane region" description="Helical" evidence="11">
    <location>
        <begin position="236"/>
        <end position="268"/>
    </location>
</feature>
<dbReference type="GO" id="GO:0016020">
    <property type="term" value="C:membrane"/>
    <property type="evidence" value="ECO:0007669"/>
    <property type="project" value="UniProtKB-SubCell"/>
</dbReference>
<evidence type="ECO:0000256" key="5">
    <source>
        <dbReference type="ARBA" id="ARBA00022692"/>
    </source>
</evidence>
<evidence type="ECO:0000256" key="9">
    <source>
        <dbReference type="ARBA" id="ARBA00025707"/>
    </source>
</evidence>
<dbReference type="AlphaFoldDB" id="A0A9N9TYH1"/>
<keyword evidence="6 11" id="KW-1133">Transmembrane helix</keyword>
<dbReference type="GO" id="GO:0044233">
    <property type="term" value="C:mitochondria-associated endoplasmic reticulum membrane contact site"/>
    <property type="evidence" value="ECO:0007669"/>
    <property type="project" value="TreeGrafter"/>
</dbReference>
<feature type="transmembrane region" description="Helical" evidence="11">
    <location>
        <begin position="434"/>
        <end position="453"/>
    </location>
</feature>
<keyword evidence="13" id="KW-1185">Reference proteome</keyword>
<evidence type="ECO:0000313" key="13">
    <source>
        <dbReference type="Proteomes" id="UP001153712"/>
    </source>
</evidence>
<dbReference type="InterPro" id="IPR049941">
    <property type="entry name" value="LPLAT_7/PORCN-like"/>
</dbReference>
<proteinExistence type="inferred from homology"/>
<evidence type="ECO:0000256" key="4">
    <source>
        <dbReference type="ARBA" id="ARBA00022679"/>
    </source>
</evidence>
<organism evidence="12 13">
    <name type="scientific">Phyllotreta striolata</name>
    <name type="common">Striped flea beetle</name>
    <name type="synonym">Crioceris striolata</name>
    <dbReference type="NCBI Taxonomy" id="444603"/>
    <lineage>
        <taxon>Eukaryota</taxon>
        <taxon>Metazoa</taxon>
        <taxon>Ecdysozoa</taxon>
        <taxon>Arthropoda</taxon>
        <taxon>Hexapoda</taxon>
        <taxon>Insecta</taxon>
        <taxon>Pterygota</taxon>
        <taxon>Neoptera</taxon>
        <taxon>Endopterygota</taxon>
        <taxon>Coleoptera</taxon>
        <taxon>Polyphaga</taxon>
        <taxon>Cucujiformia</taxon>
        <taxon>Chrysomeloidea</taxon>
        <taxon>Chrysomelidae</taxon>
        <taxon>Galerucinae</taxon>
        <taxon>Alticini</taxon>
        <taxon>Phyllotreta</taxon>
    </lineage>
</organism>
<reference evidence="12" key="1">
    <citation type="submission" date="2022-01" db="EMBL/GenBank/DDBJ databases">
        <authorList>
            <person name="King R."/>
        </authorList>
    </citation>
    <scope>NUCLEOTIDE SEQUENCE</scope>
</reference>
<dbReference type="EMBL" id="OU900099">
    <property type="protein sequence ID" value="CAG9863117.1"/>
    <property type="molecule type" value="Genomic_DNA"/>
</dbReference>
<evidence type="ECO:0000256" key="1">
    <source>
        <dbReference type="ARBA" id="ARBA00004141"/>
    </source>
</evidence>
<feature type="transmembrane region" description="Helical" evidence="11">
    <location>
        <begin position="79"/>
        <end position="99"/>
    </location>
</feature>
<dbReference type="PANTHER" id="PTHR13906">
    <property type="entry name" value="PORCUPINE"/>
    <property type="match status" value="1"/>
</dbReference>
<evidence type="ECO:0000313" key="12">
    <source>
        <dbReference type="EMBL" id="CAG9863117.1"/>
    </source>
</evidence>
<feature type="transmembrane region" description="Helical" evidence="11">
    <location>
        <begin position="6"/>
        <end position="22"/>
    </location>
</feature>
<dbReference type="InterPro" id="IPR004299">
    <property type="entry name" value="MBOAT_fam"/>
</dbReference>
<keyword evidence="4" id="KW-0808">Transferase</keyword>
<evidence type="ECO:0000256" key="7">
    <source>
        <dbReference type="ARBA" id="ARBA00023136"/>
    </source>
</evidence>
<gene>
    <name evidence="12" type="ORF">PHYEVI_LOCUS9417</name>
</gene>
<dbReference type="Proteomes" id="UP001153712">
    <property type="component" value="Chromosome 6"/>
</dbReference>
<dbReference type="GO" id="GO:0006661">
    <property type="term" value="P:phosphatidylinositol biosynthetic process"/>
    <property type="evidence" value="ECO:0007669"/>
    <property type="project" value="TreeGrafter"/>
</dbReference>
<comment type="similarity">
    <text evidence="3">Belongs to the membrane-bound acyltransferase family.</text>
</comment>
<keyword evidence="5 11" id="KW-0812">Transmembrane</keyword>
<feature type="transmembrane region" description="Helical" evidence="11">
    <location>
        <begin position="199"/>
        <end position="216"/>
    </location>
</feature>
<accession>A0A9N9TYH1</accession>
<sequence length="465" mass="54976">MNLEDITYLSLLVFSIIFGLYYRKIDNVENRKILGALVGFTIALIVSGLHVFHLLITVVINACIIILTNKRKCHIRSFTFSFLYLLFFRSTAYFGIPYPPSHTNLVQMMLTLKLVGLAFEVNTHFESKKKKDEAIKTEEQHLEDETLHFDLSFADVFCYAFNYCGVLTGPYFRYRTFRDHLYKPYYKYDNYIPALIKKLYWLPILGSIHLISNYYWPLSYVHTDEYLNSSFWYRIWYIWPSFVIFKSRIFFGLVLTEIVCLVGGMGVYPAFSKPKSGHGPTQNFKQLKETTNPETLKSLDYNYDTVHSIDPYGTDSAPTMREAMRYWNMTVQYWLANYVYKRFPYKQFRVHATMFMSALWHGTYSGYYLCIATVPFTLLCEDVWVKLLLENNDFLSKTVSKGILLFLKTQMFSYQIMSMLLLDIHKIMRFYNSIYHSIAIAYVGLYFLGMFLLKIKNRRIRKDIK</sequence>
<evidence type="ECO:0000256" key="6">
    <source>
        <dbReference type="ARBA" id="ARBA00022989"/>
    </source>
</evidence>
<evidence type="ECO:0000256" key="11">
    <source>
        <dbReference type="SAM" id="Phobius"/>
    </source>
</evidence>
<evidence type="ECO:0000256" key="10">
    <source>
        <dbReference type="ARBA" id="ARBA00093678"/>
    </source>
</evidence>
<dbReference type="OrthoDB" id="7663182at2759"/>
<dbReference type="GO" id="GO:0071617">
    <property type="term" value="F:lysophospholipid acyltransferase activity"/>
    <property type="evidence" value="ECO:0007669"/>
    <property type="project" value="TreeGrafter"/>
</dbReference>
<comment type="pathway">
    <text evidence="9">Phospholipid metabolism.</text>
</comment>
<dbReference type="PANTHER" id="PTHR13906:SF16">
    <property type="entry name" value="LYSOPHOSPHOLIPID ACYLTRANSFERASE 7"/>
    <property type="match status" value="1"/>
</dbReference>
<keyword evidence="7 11" id="KW-0472">Membrane</keyword>
<protein>
    <recommendedName>
        <fullName evidence="10">Lysophospholipid acyltransferase 7</fullName>
    </recommendedName>
</protein>
<feature type="transmembrane region" description="Helical" evidence="11">
    <location>
        <begin position="34"/>
        <end position="67"/>
    </location>
</feature>
<evidence type="ECO:0000256" key="8">
    <source>
        <dbReference type="ARBA" id="ARBA00023315"/>
    </source>
</evidence>
<dbReference type="GO" id="GO:0030258">
    <property type="term" value="P:lipid modification"/>
    <property type="evidence" value="ECO:0007669"/>
    <property type="project" value="TreeGrafter"/>
</dbReference>